<dbReference type="VEuPathDB" id="FungiDB:TAPDE_003843"/>
<proteinExistence type="predicted"/>
<accession>R4XJZ8</accession>
<evidence type="ECO:0000313" key="3">
    <source>
        <dbReference type="Proteomes" id="UP000013776"/>
    </source>
</evidence>
<evidence type="ECO:0000313" key="2">
    <source>
        <dbReference type="EMBL" id="CCG83638.1"/>
    </source>
</evidence>
<feature type="region of interest" description="Disordered" evidence="1">
    <location>
        <begin position="90"/>
        <end position="147"/>
    </location>
</feature>
<dbReference type="EMBL" id="CAHR02000165">
    <property type="protein sequence ID" value="CCG83638.1"/>
    <property type="molecule type" value="Genomic_DNA"/>
</dbReference>
<reference evidence="2 3" key="1">
    <citation type="journal article" date="2013" name="MBio">
        <title>Genome sequencing of the plant pathogen Taphrina deformans, the causal agent of peach leaf curl.</title>
        <authorList>
            <person name="Cisse O.H."/>
            <person name="Almeida J.M.G.C.F."/>
            <person name="Fonseca A."/>
            <person name="Kumar A.A."/>
            <person name="Salojaervi J."/>
            <person name="Overmyer K."/>
            <person name="Hauser P.M."/>
            <person name="Pagni M."/>
        </authorList>
    </citation>
    <scope>NUCLEOTIDE SEQUENCE [LARGE SCALE GENOMIC DNA]</scope>
    <source>
        <strain evidence="3">PYCC 5710 / ATCC 11124 / CBS 356.35 / IMI 108563 / JCM 9778 / NBRC 8474</strain>
    </source>
</reference>
<dbReference type="AlphaFoldDB" id="R4XJZ8"/>
<name>R4XJZ8_TAPDE</name>
<protein>
    <submittedName>
        <fullName evidence="2">Uncharacterized protein</fullName>
    </submittedName>
</protein>
<organism evidence="2 3">
    <name type="scientific">Taphrina deformans (strain PYCC 5710 / ATCC 11124 / CBS 356.35 / IMI 108563 / JCM 9778 / NBRC 8474)</name>
    <name type="common">Peach leaf curl fungus</name>
    <name type="synonym">Lalaria deformans</name>
    <dbReference type="NCBI Taxonomy" id="1097556"/>
    <lineage>
        <taxon>Eukaryota</taxon>
        <taxon>Fungi</taxon>
        <taxon>Dikarya</taxon>
        <taxon>Ascomycota</taxon>
        <taxon>Taphrinomycotina</taxon>
        <taxon>Taphrinomycetes</taxon>
        <taxon>Taphrinales</taxon>
        <taxon>Taphrinaceae</taxon>
        <taxon>Taphrina</taxon>
    </lineage>
</organism>
<gene>
    <name evidence="2" type="ORF">TAPDE_003843</name>
</gene>
<evidence type="ECO:0000256" key="1">
    <source>
        <dbReference type="SAM" id="MobiDB-lite"/>
    </source>
</evidence>
<dbReference type="STRING" id="1097556.R4XJZ8"/>
<feature type="compositionally biased region" description="Low complexity" evidence="1">
    <location>
        <begin position="100"/>
        <end position="119"/>
    </location>
</feature>
<comment type="caution">
    <text evidence="2">The sequence shown here is derived from an EMBL/GenBank/DDBJ whole genome shotgun (WGS) entry which is preliminary data.</text>
</comment>
<dbReference type="Proteomes" id="UP000013776">
    <property type="component" value="Unassembled WGS sequence"/>
</dbReference>
<sequence length="406" mass="45342">MEHYKAASELYLRAIALLRIILLQKDATRLDNLSYLRLWATVLLLAEYEGQLGNQEAQYQHLAGANTLGDGAELRFPRLLQAQAHSGATGTMAAKVTSPHNSDFSSQASSQNHSSPTSPNREASNTASKADGPDTPTPVPESRTERDLPSYLLALNRRLNHSKAIRQSQDTHWPSFYTPADRHSIGVLHEKTSEGYKLIMPLLTRYYHIISTTPPSSVAEHQSILDLFSDQVAGARNFISDYQATCQEIYGSQSRVYQSVARPGFPFSPVIKFIDPQLAQPSSAPHIFTMFLAPFISKEEHYQAIRHISGVFAGFMETPGLMLDASFPDIHVAAFYRVGIERDYFLDEVHRRGGDFKVLLLRIWGTIDYLESVQGRPLTPGNILGISLREYSMAQAEGLKLKNTRH</sequence>
<keyword evidence="3" id="KW-1185">Reference proteome</keyword>